<gene>
    <name evidence="6" type="ORF">E9531_09460</name>
</gene>
<protein>
    <submittedName>
        <fullName evidence="6">ABC transporter substrate-binding protein</fullName>
    </submittedName>
</protein>
<dbReference type="EMBL" id="STFG01000009">
    <property type="protein sequence ID" value="THU01003.1"/>
    <property type="molecule type" value="Genomic_DNA"/>
</dbReference>
<keyword evidence="3" id="KW-1003">Cell membrane</keyword>
<dbReference type="OrthoDB" id="9789215at2"/>
<comment type="caution">
    <text evidence="6">The sequence shown here is derived from an EMBL/GenBank/DDBJ whole genome shotgun (WGS) entry which is preliminary data.</text>
</comment>
<evidence type="ECO:0000256" key="5">
    <source>
        <dbReference type="ARBA" id="ARBA00023136"/>
    </source>
</evidence>
<evidence type="ECO:0000256" key="3">
    <source>
        <dbReference type="ARBA" id="ARBA00022475"/>
    </source>
</evidence>
<proteinExistence type="predicted"/>
<keyword evidence="5" id="KW-0472">Membrane</keyword>
<evidence type="ECO:0000313" key="6">
    <source>
        <dbReference type="EMBL" id="THU01003.1"/>
    </source>
</evidence>
<evidence type="ECO:0000256" key="1">
    <source>
        <dbReference type="ARBA" id="ARBA00004308"/>
    </source>
</evidence>
<comment type="subcellular location">
    <subcellularLocation>
        <location evidence="1">Endomembrane system</location>
    </subcellularLocation>
</comment>
<evidence type="ECO:0000256" key="4">
    <source>
        <dbReference type="ARBA" id="ARBA00022519"/>
    </source>
</evidence>
<dbReference type="Pfam" id="PF13379">
    <property type="entry name" value="NMT1_2"/>
    <property type="match status" value="1"/>
</dbReference>
<dbReference type="GO" id="GO:0012505">
    <property type="term" value="C:endomembrane system"/>
    <property type="evidence" value="ECO:0007669"/>
    <property type="project" value="UniProtKB-SubCell"/>
</dbReference>
<dbReference type="Gene3D" id="3.40.190.10">
    <property type="entry name" value="Periplasmic binding protein-like II"/>
    <property type="match status" value="2"/>
</dbReference>
<dbReference type="PANTHER" id="PTHR30024:SF43">
    <property type="entry name" value="BLL4572 PROTEIN"/>
    <property type="match status" value="1"/>
</dbReference>
<dbReference type="InterPro" id="IPR044527">
    <property type="entry name" value="NrtA/CpmA_ABC-bd_dom"/>
</dbReference>
<dbReference type="Proteomes" id="UP000308917">
    <property type="component" value="Unassembled WGS sequence"/>
</dbReference>
<organism evidence="6 7">
    <name type="scientific">Lampropedia puyangensis</name>
    <dbReference type="NCBI Taxonomy" id="1330072"/>
    <lineage>
        <taxon>Bacteria</taxon>
        <taxon>Pseudomonadati</taxon>
        <taxon>Pseudomonadota</taxon>
        <taxon>Betaproteobacteria</taxon>
        <taxon>Burkholderiales</taxon>
        <taxon>Comamonadaceae</taxon>
        <taxon>Lampropedia</taxon>
    </lineage>
</organism>
<evidence type="ECO:0000313" key="7">
    <source>
        <dbReference type="Proteomes" id="UP000308917"/>
    </source>
</evidence>
<keyword evidence="7" id="KW-1185">Reference proteome</keyword>
<dbReference type="AlphaFoldDB" id="A0A4S8F148"/>
<dbReference type="SUPFAM" id="SSF53850">
    <property type="entry name" value="Periplasmic binding protein-like II"/>
    <property type="match status" value="1"/>
</dbReference>
<reference evidence="6 7" key="1">
    <citation type="journal article" date="2015" name="Antonie Van Leeuwenhoek">
        <title>Lampropedia puyangensis sp. nov., isolated from symptomatic bark of Populus ? euramericana canker and emended description of Lampropedia hyalina (Ehrenberg 1832) Lee et al. 2004.</title>
        <authorList>
            <person name="Li Y."/>
            <person name="Wang T."/>
            <person name="Piao C.G."/>
            <person name="Wang L.F."/>
            <person name="Tian G.Z."/>
            <person name="Zhu T.H."/>
            <person name="Guo M.W."/>
        </authorList>
    </citation>
    <scope>NUCLEOTIDE SEQUENCE [LARGE SCALE GENOMIC DNA]</scope>
    <source>
        <strain evidence="6 7">2-bin</strain>
    </source>
</reference>
<name>A0A4S8F148_9BURK</name>
<accession>A0A4S8F148</accession>
<dbReference type="CDD" id="cd13553">
    <property type="entry name" value="PBP2_NrtA_CpmA_like"/>
    <property type="match status" value="1"/>
</dbReference>
<sequence length="466" mass="51687">MFKKPFSSTTTPKSDAAYDADRPLALHCRCGQSHSSQGEWNACQSLETRTEEASHDMVEASLIKALFPNDQLRRNFLKAVGVGAARAAIASVVPLGAMQAMAQEKGNLEKKNLKIGFIPITCATPLIMAHPMGFYESEGLQVDVIKTANWALIRDKMINGEHDASQFLSPQPIAMSMGVGSTQADMRVATIQNTNGQAITLANKHKNNRDPKNWKGMKFAVPFDFSMHNFLLRYYVAEAGLNPDTDIQIRVVPPPEMVANLRAGNIDGYLGPDPFNQRAVFEEVGFIHLLTKDLWDGHPCCTFGTSAKFIQENPNTFAALYRAVLKASQFARDPANRPAIAKAIAPAQYLNQPEIVIAQVLTGRFADGLGNVQNVPNRADFDPMPWQSMAVWILTQMKRWGYIKEDVNYQQLAEKIFLTTDAKKQMAQLGMPVPDESTRKFTIMGKEFDPSQPQAYLDSFAIRKTA</sequence>
<dbReference type="PANTHER" id="PTHR30024">
    <property type="entry name" value="ALIPHATIC SULFONATES-BINDING PROTEIN-RELATED"/>
    <property type="match status" value="1"/>
</dbReference>
<evidence type="ECO:0000256" key="2">
    <source>
        <dbReference type="ARBA" id="ARBA00022448"/>
    </source>
</evidence>
<keyword evidence="2" id="KW-0813">Transport</keyword>
<keyword evidence="4" id="KW-0997">Cell inner membrane</keyword>
<dbReference type="RefSeq" id="WP_136573522.1">
    <property type="nucleotide sequence ID" value="NZ_STFG01000009.1"/>
</dbReference>